<dbReference type="EMBL" id="JBHSMJ010000065">
    <property type="protein sequence ID" value="MFC5452919.1"/>
    <property type="molecule type" value="Genomic_DNA"/>
</dbReference>
<comment type="similarity">
    <text evidence="1">Belongs to the ATP-dependent DNA ligase family.</text>
</comment>
<proteinExistence type="inferred from homology"/>
<reference evidence="5" key="1">
    <citation type="journal article" date="2019" name="Int. J. Syst. Evol. Microbiol.">
        <title>The Global Catalogue of Microorganisms (GCM) 10K type strain sequencing project: providing services to taxonomists for standard genome sequencing and annotation.</title>
        <authorList>
            <consortium name="The Broad Institute Genomics Platform"/>
            <consortium name="The Broad Institute Genome Sequencing Center for Infectious Disease"/>
            <person name="Wu L."/>
            <person name="Ma J."/>
        </authorList>
    </citation>
    <scope>NUCLEOTIDE SEQUENCE [LARGE SCALE GENOMIC DNA]</scope>
    <source>
        <strain evidence="5">KACC 11904</strain>
    </source>
</reference>
<comment type="caution">
    <text evidence="4">The sequence shown here is derived from an EMBL/GenBank/DDBJ whole genome shotgun (WGS) entry which is preliminary data.</text>
</comment>
<dbReference type="Pfam" id="PF01068">
    <property type="entry name" value="DNA_ligase_A_M"/>
    <property type="match status" value="1"/>
</dbReference>
<dbReference type="PROSITE" id="PS50160">
    <property type="entry name" value="DNA_LIGASE_A3"/>
    <property type="match status" value="1"/>
</dbReference>
<evidence type="ECO:0000259" key="3">
    <source>
        <dbReference type="PROSITE" id="PS50160"/>
    </source>
</evidence>
<name>A0ABW0KHK9_9BACL</name>
<dbReference type="InterPro" id="IPR050191">
    <property type="entry name" value="ATP-dep_DNA_ligase"/>
</dbReference>
<dbReference type="GO" id="GO:0016874">
    <property type="term" value="F:ligase activity"/>
    <property type="evidence" value="ECO:0007669"/>
    <property type="project" value="UniProtKB-KW"/>
</dbReference>
<dbReference type="PANTHER" id="PTHR45674">
    <property type="entry name" value="DNA LIGASE 1/3 FAMILY MEMBER"/>
    <property type="match status" value="1"/>
</dbReference>
<dbReference type="CDD" id="cd07906">
    <property type="entry name" value="Adenylation_DNA_ligase_LigD_LigC"/>
    <property type="match status" value="1"/>
</dbReference>
<sequence length="305" mass="34590">MLFTPIKPMLASSWTSPFDDANYIFEPKWDGSRILLHKQGSRIEAYTRNGSKVTSQFPEIGLVGAGIKLHSAILDCEGIVIRGGQACFDDVSYRLRLSQSMKIKQAAGTHPVTFVAFDLLYSDRPHVDEPLVTRKARLMDAIETTPVLMPTMYVEDQGQAMFDVTREQGMEGMIAKRKDTAYVQGVRSADWLKMKHARTIDVMILGYKLNPFELVIGLNFRTVKHKPVGFVRDGFTEHDQAVFVKLAQKLSTRMDQQTYWMEPPQLCCRITYLDRSDTHQLGSTVFVQFLPEKDPETCIWPSSGT</sequence>
<feature type="domain" description="ATP-dependent DNA ligase family profile" evidence="3">
    <location>
        <begin position="105"/>
        <end position="195"/>
    </location>
</feature>
<dbReference type="Gene3D" id="3.30.470.30">
    <property type="entry name" value="DNA ligase/mRNA capping enzyme"/>
    <property type="match status" value="1"/>
</dbReference>
<protein>
    <submittedName>
        <fullName evidence="4">DNA ligase</fullName>
    </submittedName>
</protein>
<dbReference type="InterPro" id="IPR012310">
    <property type="entry name" value="DNA_ligase_ATP-dep_cent"/>
</dbReference>
<accession>A0ABW0KHK9</accession>
<organism evidence="4 5">
    <name type="scientific">Paenibacillus aestuarii</name>
    <dbReference type="NCBI Taxonomy" id="516965"/>
    <lineage>
        <taxon>Bacteria</taxon>
        <taxon>Bacillati</taxon>
        <taxon>Bacillota</taxon>
        <taxon>Bacilli</taxon>
        <taxon>Bacillales</taxon>
        <taxon>Paenibacillaceae</taxon>
        <taxon>Paenibacillus</taxon>
    </lineage>
</organism>
<evidence type="ECO:0000313" key="4">
    <source>
        <dbReference type="EMBL" id="MFC5452919.1"/>
    </source>
</evidence>
<dbReference type="Proteomes" id="UP001596044">
    <property type="component" value="Unassembled WGS sequence"/>
</dbReference>
<dbReference type="SUPFAM" id="SSF56091">
    <property type="entry name" value="DNA ligase/mRNA capping enzyme, catalytic domain"/>
    <property type="match status" value="1"/>
</dbReference>
<keyword evidence="2 4" id="KW-0436">Ligase</keyword>
<dbReference type="RefSeq" id="WP_270879180.1">
    <property type="nucleotide sequence ID" value="NZ_JAQFVF010000023.1"/>
</dbReference>
<evidence type="ECO:0000256" key="1">
    <source>
        <dbReference type="ARBA" id="ARBA00007572"/>
    </source>
</evidence>
<dbReference type="PROSITE" id="PS00697">
    <property type="entry name" value="DNA_LIGASE_A1"/>
    <property type="match status" value="1"/>
</dbReference>
<evidence type="ECO:0000313" key="5">
    <source>
        <dbReference type="Proteomes" id="UP001596044"/>
    </source>
</evidence>
<gene>
    <name evidence="4" type="ORF">ACFPOG_32425</name>
</gene>
<evidence type="ECO:0000256" key="2">
    <source>
        <dbReference type="ARBA" id="ARBA00022598"/>
    </source>
</evidence>
<dbReference type="PANTHER" id="PTHR45674:SF4">
    <property type="entry name" value="DNA LIGASE 1"/>
    <property type="match status" value="1"/>
</dbReference>
<keyword evidence="5" id="KW-1185">Reference proteome</keyword>
<dbReference type="InterPro" id="IPR016059">
    <property type="entry name" value="DNA_ligase_ATP-dep_CS"/>
</dbReference>